<protein>
    <submittedName>
        <fullName evidence="1">MYB transcription factor</fullName>
    </submittedName>
</protein>
<comment type="caution">
    <text evidence="1">The sequence shown here is derived from an EMBL/GenBank/DDBJ whole genome shotgun (WGS) entry which is preliminary data.</text>
</comment>
<organism evidence="1 2">
    <name type="scientific">Melia azedarach</name>
    <name type="common">Chinaberry tree</name>
    <dbReference type="NCBI Taxonomy" id="155640"/>
    <lineage>
        <taxon>Eukaryota</taxon>
        <taxon>Viridiplantae</taxon>
        <taxon>Streptophyta</taxon>
        <taxon>Embryophyta</taxon>
        <taxon>Tracheophyta</taxon>
        <taxon>Spermatophyta</taxon>
        <taxon>Magnoliopsida</taxon>
        <taxon>eudicotyledons</taxon>
        <taxon>Gunneridae</taxon>
        <taxon>Pentapetalae</taxon>
        <taxon>rosids</taxon>
        <taxon>malvids</taxon>
        <taxon>Sapindales</taxon>
        <taxon>Meliaceae</taxon>
        <taxon>Melia</taxon>
    </lineage>
</organism>
<sequence>MVQEEIRKGPWTEQEDILLVNFVQLFGDRRWDFIAKVSGLKVAGENNRTGKSCRLRWVNYLHPGLKRGKMTPQEERLVLELHAKWGNRWSRIARKLPGRTDNEIKNYWRTHMRKKAQERKRAISPSSSSSNCSSSSTVTAVDSLPSSAPGKASFYDTGGHDVIAALAGEKISEQVEEYETGYSMDDIWKDIELSEENTIKPVCDGYSEEGCNFSCPSMASPSWDYCWDSIWKIDEEESKMMINLPGDQLIYSSNEFGRDANLTG</sequence>
<evidence type="ECO:0000313" key="1">
    <source>
        <dbReference type="EMBL" id="KAJ4725881.1"/>
    </source>
</evidence>
<keyword evidence="2" id="KW-1185">Reference proteome</keyword>
<evidence type="ECO:0000313" key="2">
    <source>
        <dbReference type="Proteomes" id="UP001164539"/>
    </source>
</evidence>
<reference evidence="1 2" key="1">
    <citation type="journal article" date="2023" name="Science">
        <title>Complex scaffold remodeling in plant triterpene biosynthesis.</title>
        <authorList>
            <person name="De La Pena R."/>
            <person name="Hodgson H."/>
            <person name="Liu J.C."/>
            <person name="Stephenson M.J."/>
            <person name="Martin A.C."/>
            <person name="Owen C."/>
            <person name="Harkess A."/>
            <person name="Leebens-Mack J."/>
            <person name="Jimenez L.E."/>
            <person name="Osbourn A."/>
            <person name="Sattely E.S."/>
        </authorList>
    </citation>
    <scope>NUCLEOTIDE SEQUENCE [LARGE SCALE GENOMIC DNA]</scope>
    <source>
        <strain evidence="2">cv. JPN11</strain>
        <tissue evidence="1">Leaf</tissue>
    </source>
</reference>
<gene>
    <name evidence="1" type="ORF">OWV82_004684</name>
</gene>
<dbReference type="Proteomes" id="UP001164539">
    <property type="component" value="Chromosome 2"/>
</dbReference>
<accession>A0ACC1YR17</accession>
<dbReference type="EMBL" id="CM051395">
    <property type="protein sequence ID" value="KAJ4725881.1"/>
    <property type="molecule type" value="Genomic_DNA"/>
</dbReference>
<proteinExistence type="predicted"/>
<name>A0ACC1YR17_MELAZ</name>